<feature type="compositionally biased region" description="Polar residues" evidence="1">
    <location>
        <begin position="1"/>
        <end position="11"/>
    </location>
</feature>
<accession>A0AAV3Q768</accession>
<name>A0AAV3Q768_LITER</name>
<proteinExistence type="predicted"/>
<dbReference type="Proteomes" id="UP001454036">
    <property type="component" value="Unassembled WGS sequence"/>
</dbReference>
<feature type="region of interest" description="Disordered" evidence="1">
    <location>
        <begin position="1"/>
        <end position="39"/>
    </location>
</feature>
<comment type="caution">
    <text evidence="2">The sequence shown here is derived from an EMBL/GenBank/DDBJ whole genome shotgun (WGS) entry which is preliminary data.</text>
</comment>
<gene>
    <name evidence="2" type="ORF">LIER_16493</name>
</gene>
<sequence>MTTTLDNQTPYDKNHHHHHSPYDENHHHHTIRLQGSEHSAGREVHTLDATPDGLLHIFEDGYSDTFEDIDLMVSSLVEETHEVRTEEDHEVGPKEGHEMRWIPYGPVPDDSMTYYHGCIRFLYFNEAYLLERIT</sequence>
<evidence type="ECO:0000313" key="3">
    <source>
        <dbReference type="Proteomes" id="UP001454036"/>
    </source>
</evidence>
<evidence type="ECO:0000256" key="1">
    <source>
        <dbReference type="SAM" id="MobiDB-lite"/>
    </source>
</evidence>
<keyword evidence="3" id="KW-1185">Reference proteome</keyword>
<organism evidence="2 3">
    <name type="scientific">Lithospermum erythrorhizon</name>
    <name type="common">Purple gromwell</name>
    <name type="synonym">Lithospermum officinale var. erythrorhizon</name>
    <dbReference type="NCBI Taxonomy" id="34254"/>
    <lineage>
        <taxon>Eukaryota</taxon>
        <taxon>Viridiplantae</taxon>
        <taxon>Streptophyta</taxon>
        <taxon>Embryophyta</taxon>
        <taxon>Tracheophyta</taxon>
        <taxon>Spermatophyta</taxon>
        <taxon>Magnoliopsida</taxon>
        <taxon>eudicotyledons</taxon>
        <taxon>Gunneridae</taxon>
        <taxon>Pentapetalae</taxon>
        <taxon>asterids</taxon>
        <taxon>lamiids</taxon>
        <taxon>Boraginales</taxon>
        <taxon>Boraginaceae</taxon>
        <taxon>Boraginoideae</taxon>
        <taxon>Lithospermeae</taxon>
        <taxon>Lithospermum</taxon>
    </lineage>
</organism>
<evidence type="ECO:0000313" key="2">
    <source>
        <dbReference type="EMBL" id="GAA0159790.1"/>
    </source>
</evidence>
<protein>
    <submittedName>
        <fullName evidence="2">Uncharacterized protein</fullName>
    </submittedName>
</protein>
<dbReference type="AlphaFoldDB" id="A0AAV3Q768"/>
<dbReference type="EMBL" id="BAABME010003693">
    <property type="protein sequence ID" value="GAA0159790.1"/>
    <property type="molecule type" value="Genomic_DNA"/>
</dbReference>
<reference evidence="2 3" key="1">
    <citation type="submission" date="2024-01" db="EMBL/GenBank/DDBJ databases">
        <title>The complete chloroplast genome sequence of Lithospermum erythrorhizon: insights into the phylogenetic relationship among Boraginaceae species and the maternal lineages of purple gromwells.</title>
        <authorList>
            <person name="Okada T."/>
            <person name="Watanabe K."/>
        </authorList>
    </citation>
    <scope>NUCLEOTIDE SEQUENCE [LARGE SCALE GENOMIC DNA]</scope>
</reference>